<feature type="transmembrane region" description="Helical" evidence="9">
    <location>
        <begin position="81"/>
        <end position="111"/>
    </location>
</feature>
<feature type="transmembrane region" description="Helical" evidence="9">
    <location>
        <begin position="38"/>
        <end position="60"/>
    </location>
</feature>
<evidence type="ECO:0000256" key="4">
    <source>
        <dbReference type="ARBA" id="ARBA00022475"/>
    </source>
</evidence>
<evidence type="ECO:0000313" key="11">
    <source>
        <dbReference type="Proteomes" id="UP001291687"/>
    </source>
</evidence>
<feature type="transmembrane region" description="Helical" evidence="9">
    <location>
        <begin position="316"/>
        <end position="334"/>
    </location>
</feature>
<keyword evidence="7 9" id="KW-0472">Membrane</keyword>
<feature type="transmembrane region" description="Helical" evidence="9">
    <location>
        <begin position="403"/>
        <end position="423"/>
    </location>
</feature>
<dbReference type="EMBL" id="JARJFB010000070">
    <property type="protein sequence ID" value="MEA0971016.1"/>
    <property type="molecule type" value="Genomic_DNA"/>
</dbReference>
<keyword evidence="4" id="KW-1003">Cell membrane</keyword>
<feature type="transmembrane region" description="Helical" evidence="9">
    <location>
        <begin position="7"/>
        <end position="26"/>
    </location>
</feature>
<dbReference type="PIRSF" id="PIRSF006060">
    <property type="entry name" value="AA_transporter"/>
    <property type="match status" value="1"/>
</dbReference>
<keyword evidence="5 9" id="KW-0812">Transmembrane</keyword>
<evidence type="ECO:0000256" key="6">
    <source>
        <dbReference type="ARBA" id="ARBA00022989"/>
    </source>
</evidence>
<evidence type="ECO:0000256" key="8">
    <source>
        <dbReference type="ARBA" id="ARBA00045636"/>
    </source>
</evidence>
<proteinExistence type="inferred from homology"/>
<dbReference type="InterPro" id="IPR050367">
    <property type="entry name" value="APC_superfamily"/>
</dbReference>
<feature type="transmembrane region" description="Helical" evidence="9">
    <location>
        <begin position="179"/>
        <end position="201"/>
    </location>
</feature>
<dbReference type="RefSeq" id="WP_322776915.1">
    <property type="nucleotide sequence ID" value="NZ_JARJFB010000070.1"/>
</dbReference>
<feature type="transmembrane region" description="Helical" evidence="9">
    <location>
        <begin position="147"/>
        <end position="167"/>
    </location>
</feature>
<evidence type="ECO:0000256" key="1">
    <source>
        <dbReference type="ARBA" id="ARBA00004651"/>
    </source>
</evidence>
<feature type="transmembrane region" description="Helical" evidence="9">
    <location>
        <begin position="379"/>
        <end position="397"/>
    </location>
</feature>
<dbReference type="InterPro" id="IPR002293">
    <property type="entry name" value="AA/rel_permease1"/>
</dbReference>
<accession>A0ABU5NCZ4</accession>
<comment type="subcellular location">
    <subcellularLocation>
        <location evidence="1">Cell membrane</location>
        <topology evidence="1">Multi-pass membrane protein</topology>
    </subcellularLocation>
</comment>
<comment type="similarity">
    <text evidence="2">Belongs to the amino acid-polyamine-organocation (APC) superfamily. Basic amino acid/polyamine antiporter (APA) (TC 2.A.3.2) family.</text>
</comment>
<gene>
    <name evidence="10" type="ORF">Megvenef_00987</name>
</gene>
<evidence type="ECO:0000256" key="5">
    <source>
        <dbReference type="ARBA" id="ARBA00022692"/>
    </source>
</evidence>
<evidence type="ECO:0000256" key="2">
    <source>
        <dbReference type="ARBA" id="ARBA00008220"/>
    </source>
</evidence>
<keyword evidence="6 9" id="KW-1133">Transmembrane helix</keyword>
<organism evidence="10 11">
    <name type="scientific">Candidatus Megaera venefica</name>
    <dbReference type="NCBI Taxonomy" id="2055910"/>
    <lineage>
        <taxon>Bacteria</taxon>
        <taxon>Pseudomonadati</taxon>
        <taxon>Pseudomonadota</taxon>
        <taxon>Alphaproteobacteria</taxon>
        <taxon>Rickettsiales</taxon>
        <taxon>Rickettsiaceae</taxon>
        <taxon>Candidatus Megaera</taxon>
    </lineage>
</organism>
<comment type="caution">
    <text evidence="10">The sequence shown here is derived from an EMBL/GenBank/DDBJ whole genome shotgun (WGS) entry which is preliminary data.</text>
</comment>
<feature type="transmembrane region" description="Helical" evidence="9">
    <location>
        <begin position="222"/>
        <end position="244"/>
    </location>
</feature>
<feature type="transmembrane region" description="Helical" evidence="9">
    <location>
        <begin position="346"/>
        <end position="367"/>
    </location>
</feature>
<feature type="transmembrane region" description="Helical" evidence="9">
    <location>
        <begin position="268"/>
        <end position="296"/>
    </location>
</feature>
<evidence type="ECO:0000313" key="10">
    <source>
        <dbReference type="EMBL" id="MEA0971016.1"/>
    </source>
</evidence>
<dbReference type="PANTHER" id="PTHR42770">
    <property type="entry name" value="AMINO ACID TRANSPORTER-RELATED"/>
    <property type="match status" value="1"/>
</dbReference>
<reference evidence="10 11" key="1">
    <citation type="submission" date="2023-03" db="EMBL/GenBank/DDBJ databases">
        <title>Host association and intracellularity evolved multiple times independently in the Rickettsiales.</title>
        <authorList>
            <person name="Castelli M."/>
            <person name="Nardi T."/>
            <person name="Gammuto L."/>
            <person name="Bellinzona G."/>
            <person name="Sabaneyeva E."/>
            <person name="Potekhin A."/>
            <person name="Serra V."/>
            <person name="Petroni G."/>
            <person name="Sassera D."/>
        </authorList>
    </citation>
    <scope>NUCLEOTIDE SEQUENCE [LARGE SCALE GENOMIC DNA]</scope>
    <source>
        <strain evidence="10 11">Sr 2-6</strain>
    </source>
</reference>
<comment type="function">
    <text evidence="8">Major component of the acid-resistance (AR) system allowing enteric pathogens to survive the acidic environment in the stomach. Exchanges extracellular arginine for its intracellular decarboxylation product agmatine (Agm) thereby expelling intracellular protons. Probably undergoes several conformational states in order to translocate the substrate across the membrane; keeps the substrate accessible to only 1 side of the membrane at a time by opening and closing 3 membrane-internal gates.</text>
</comment>
<dbReference type="PANTHER" id="PTHR42770:SF18">
    <property type="entry name" value="ARGININE_AGMATINE ANTIPORTER"/>
    <property type="match status" value="1"/>
</dbReference>
<name>A0ABU5NCZ4_9RICK</name>
<dbReference type="Proteomes" id="UP001291687">
    <property type="component" value="Unassembled WGS sequence"/>
</dbReference>
<feature type="transmembrane region" description="Helical" evidence="9">
    <location>
        <begin position="117"/>
        <end position="135"/>
    </location>
</feature>
<keyword evidence="11" id="KW-1185">Reference proteome</keyword>
<dbReference type="Gene3D" id="1.20.1740.10">
    <property type="entry name" value="Amino acid/polyamine transporter I"/>
    <property type="match status" value="1"/>
</dbReference>
<protein>
    <recommendedName>
        <fullName evidence="3">Arginine/agmatine antiporter</fullName>
    </recommendedName>
</protein>
<evidence type="ECO:0000256" key="3">
    <source>
        <dbReference type="ARBA" id="ARBA00021069"/>
    </source>
</evidence>
<evidence type="ECO:0000256" key="9">
    <source>
        <dbReference type="SAM" id="Phobius"/>
    </source>
</evidence>
<dbReference type="Pfam" id="PF13520">
    <property type="entry name" value="AA_permease_2"/>
    <property type="match status" value="1"/>
</dbReference>
<sequence>MSNKIGFWAVFAFVTGSQIGSGVFMLPANLAGYGIFSLVGWAISGVGAIALCLVFASLCAKFPETGGPHTYVKHTFGLTAAFFTGWTYWIISWVSTTAVIVTAIGSLSVFIGPRSPFVYLALEIILLLLITFLNLRGVKAAGKAELFLTLLKFIPLLIMPLIALYFFDSNNFVIDQSVSSISTTSMLAKVTLLTLWGFIGLESATTPAGSVENPSKTIPKAIISGTLCVALLYFVNSVGIMGLIPGQDLMHSKAPYVDAAQIIFGGQWYLAIACIAAIICVGTLNAWILASGQVALGLAEDGLMPKIFAQKNKHNAPLWSIVASCAGIIPLLFLTANESLAQQINAIIDFSVMAFLFVYLMCCLAFLKLLIQKKLQCSIIQWSFGLIASGFCVWIIYETPIKTLAIASLFVLSGLPLYLFWYIRTKQQPLLDRTNTEF</sequence>
<evidence type="ECO:0000256" key="7">
    <source>
        <dbReference type="ARBA" id="ARBA00023136"/>
    </source>
</evidence>